<gene>
    <name evidence="3" type="ORF">N657DRAFT_636136</name>
</gene>
<evidence type="ECO:0008006" key="5">
    <source>
        <dbReference type="Google" id="ProtNLM"/>
    </source>
</evidence>
<feature type="chain" id="PRO_5042901854" description="Secreted protein" evidence="2">
    <location>
        <begin position="24"/>
        <end position="108"/>
    </location>
</feature>
<keyword evidence="4" id="KW-1185">Reference proteome</keyword>
<evidence type="ECO:0000313" key="4">
    <source>
        <dbReference type="Proteomes" id="UP001302602"/>
    </source>
</evidence>
<dbReference type="AlphaFoldDB" id="A0AAN6TUS3"/>
<keyword evidence="2" id="KW-0732">Signal</keyword>
<reference evidence="3" key="1">
    <citation type="journal article" date="2023" name="Mol. Phylogenet. Evol.">
        <title>Genome-scale phylogeny and comparative genomics of the fungal order Sordariales.</title>
        <authorList>
            <person name="Hensen N."/>
            <person name="Bonometti L."/>
            <person name="Westerberg I."/>
            <person name="Brannstrom I.O."/>
            <person name="Guillou S."/>
            <person name="Cros-Aarteil S."/>
            <person name="Calhoun S."/>
            <person name="Haridas S."/>
            <person name="Kuo A."/>
            <person name="Mondo S."/>
            <person name="Pangilinan J."/>
            <person name="Riley R."/>
            <person name="LaButti K."/>
            <person name="Andreopoulos B."/>
            <person name="Lipzen A."/>
            <person name="Chen C."/>
            <person name="Yan M."/>
            <person name="Daum C."/>
            <person name="Ng V."/>
            <person name="Clum A."/>
            <person name="Steindorff A."/>
            <person name="Ohm R.A."/>
            <person name="Martin F."/>
            <person name="Silar P."/>
            <person name="Natvig D.O."/>
            <person name="Lalanne C."/>
            <person name="Gautier V."/>
            <person name="Ament-Velasquez S.L."/>
            <person name="Kruys A."/>
            <person name="Hutchinson M.I."/>
            <person name="Powell A.J."/>
            <person name="Barry K."/>
            <person name="Miller A.N."/>
            <person name="Grigoriev I.V."/>
            <person name="Debuchy R."/>
            <person name="Gladieux P."/>
            <person name="Hiltunen Thoren M."/>
            <person name="Johannesson H."/>
        </authorList>
    </citation>
    <scope>NUCLEOTIDE SEQUENCE</scope>
    <source>
        <strain evidence="3">CBS 731.68</strain>
    </source>
</reference>
<protein>
    <recommendedName>
        <fullName evidence="5">Secreted protein</fullName>
    </recommendedName>
</protein>
<evidence type="ECO:0000256" key="2">
    <source>
        <dbReference type="SAM" id="SignalP"/>
    </source>
</evidence>
<evidence type="ECO:0000313" key="3">
    <source>
        <dbReference type="EMBL" id="KAK4121107.1"/>
    </source>
</evidence>
<feature type="compositionally biased region" description="Basic and acidic residues" evidence="1">
    <location>
        <begin position="64"/>
        <end position="108"/>
    </location>
</feature>
<dbReference type="EMBL" id="MU853235">
    <property type="protein sequence ID" value="KAK4121107.1"/>
    <property type="molecule type" value="Genomic_DNA"/>
</dbReference>
<dbReference type="Proteomes" id="UP001302602">
    <property type="component" value="Unassembled WGS sequence"/>
</dbReference>
<accession>A0AAN6TUS3</accession>
<comment type="caution">
    <text evidence="3">The sequence shown here is derived from an EMBL/GenBank/DDBJ whole genome shotgun (WGS) entry which is preliminary data.</text>
</comment>
<reference evidence="3" key="2">
    <citation type="submission" date="2023-05" db="EMBL/GenBank/DDBJ databases">
        <authorList>
            <consortium name="Lawrence Berkeley National Laboratory"/>
            <person name="Steindorff A."/>
            <person name="Hensen N."/>
            <person name="Bonometti L."/>
            <person name="Westerberg I."/>
            <person name="Brannstrom I.O."/>
            <person name="Guillou S."/>
            <person name="Cros-Aarteil S."/>
            <person name="Calhoun S."/>
            <person name="Haridas S."/>
            <person name="Kuo A."/>
            <person name="Mondo S."/>
            <person name="Pangilinan J."/>
            <person name="Riley R."/>
            <person name="Labutti K."/>
            <person name="Andreopoulos B."/>
            <person name="Lipzen A."/>
            <person name="Chen C."/>
            <person name="Yanf M."/>
            <person name="Daum C."/>
            <person name="Ng V."/>
            <person name="Clum A."/>
            <person name="Ohm R."/>
            <person name="Martin F."/>
            <person name="Silar P."/>
            <person name="Natvig D."/>
            <person name="Lalanne C."/>
            <person name="Gautier V."/>
            <person name="Ament-Velasquez S.L."/>
            <person name="Kruys A."/>
            <person name="Hutchinson M.I."/>
            <person name="Powell A.J."/>
            <person name="Barry K."/>
            <person name="Miller A.N."/>
            <person name="Grigoriev I.V."/>
            <person name="Debuchy R."/>
            <person name="Gladieux P."/>
            <person name="Thoren M.H."/>
            <person name="Johannesson H."/>
        </authorList>
    </citation>
    <scope>NUCLEOTIDE SEQUENCE</scope>
    <source>
        <strain evidence="3">CBS 731.68</strain>
    </source>
</reference>
<feature type="region of interest" description="Disordered" evidence="1">
    <location>
        <begin position="59"/>
        <end position="108"/>
    </location>
</feature>
<dbReference type="RefSeq" id="XP_062644878.1">
    <property type="nucleotide sequence ID" value="XM_062791401.1"/>
</dbReference>
<dbReference type="GeneID" id="87828170"/>
<evidence type="ECO:0000256" key="1">
    <source>
        <dbReference type="SAM" id="MobiDB-lite"/>
    </source>
</evidence>
<proteinExistence type="predicted"/>
<feature type="signal peptide" evidence="2">
    <location>
        <begin position="1"/>
        <end position="23"/>
    </location>
</feature>
<sequence>MFVRGCCCGVLVAFPVCRGGASGWDEQRFVLDSDAVQASKADEYVKAVTQQVLQEGVLDQRSGGGEKEALEASKRKARSGVESKKHDSQGKKGEYCVATGEERKPSAR</sequence>
<organism evidence="3 4">
    <name type="scientific">Parathielavia appendiculata</name>
    <dbReference type="NCBI Taxonomy" id="2587402"/>
    <lineage>
        <taxon>Eukaryota</taxon>
        <taxon>Fungi</taxon>
        <taxon>Dikarya</taxon>
        <taxon>Ascomycota</taxon>
        <taxon>Pezizomycotina</taxon>
        <taxon>Sordariomycetes</taxon>
        <taxon>Sordariomycetidae</taxon>
        <taxon>Sordariales</taxon>
        <taxon>Chaetomiaceae</taxon>
        <taxon>Parathielavia</taxon>
    </lineage>
</organism>
<name>A0AAN6TUS3_9PEZI</name>